<accession>A0A445CBU6</accession>
<proteinExistence type="predicted"/>
<feature type="region of interest" description="Disordered" evidence="1">
    <location>
        <begin position="1"/>
        <end position="28"/>
    </location>
</feature>
<evidence type="ECO:0000313" key="2">
    <source>
        <dbReference type="EMBL" id="RYR48447.1"/>
    </source>
</evidence>
<evidence type="ECO:0000313" key="3">
    <source>
        <dbReference type="Proteomes" id="UP000289738"/>
    </source>
</evidence>
<dbReference type="AlphaFoldDB" id="A0A445CBU6"/>
<evidence type="ECO:0000256" key="1">
    <source>
        <dbReference type="SAM" id="MobiDB-lite"/>
    </source>
</evidence>
<reference evidence="2 3" key="1">
    <citation type="submission" date="2019-01" db="EMBL/GenBank/DDBJ databases">
        <title>Sequencing of cultivated peanut Arachis hypogaea provides insights into genome evolution and oil improvement.</title>
        <authorList>
            <person name="Chen X."/>
        </authorList>
    </citation>
    <scope>NUCLEOTIDE SEQUENCE [LARGE SCALE GENOMIC DNA]</scope>
    <source>
        <strain evidence="3">cv. Fuhuasheng</strain>
        <tissue evidence="2">Leaves</tissue>
    </source>
</reference>
<sequence length="28" mass="3426">MLLRCMGRRTQTGGRRWRTPWVANPLRR</sequence>
<dbReference type="EMBL" id="SDMP01000007">
    <property type="protein sequence ID" value="RYR48447.1"/>
    <property type="molecule type" value="Genomic_DNA"/>
</dbReference>
<organism evidence="2 3">
    <name type="scientific">Arachis hypogaea</name>
    <name type="common">Peanut</name>
    <dbReference type="NCBI Taxonomy" id="3818"/>
    <lineage>
        <taxon>Eukaryota</taxon>
        <taxon>Viridiplantae</taxon>
        <taxon>Streptophyta</taxon>
        <taxon>Embryophyta</taxon>
        <taxon>Tracheophyta</taxon>
        <taxon>Spermatophyta</taxon>
        <taxon>Magnoliopsida</taxon>
        <taxon>eudicotyledons</taxon>
        <taxon>Gunneridae</taxon>
        <taxon>Pentapetalae</taxon>
        <taxon>rosids</taxon>
        <taxon>fabids</taxon>
        <taxon>Fabales</taxon>
        <taxon>Fabaceae</taxon>
        <taxon>Papilionoideae</taxon>
        <taxon>50 kb inversion clade</taxon>
        <taxon>dalbergioids sensu lato</taxon>
        <taxon>Dalbergieae</taxon>
        <taxon>Pterocarpus clade</taxon>
        <taxon>Arachis</taxon>
    </lineage>
</organism>
<name>A0A445CBU6_ARAHY</name>
<comment type="caution">
    <text evidence="2">The sequence shown here is derived from an EMBL/GenBank/DDBJ whole genome shotgun (WGS) entry which is preliminary data.</text>
</comment>
<gene>
    <name evidence="2" type="ORF">Ahy_A07g034474</name>
</gene>
<keyword evidence="3" id="KW-1185">Reference proteome</keyword>
<protein>
    <submittedName>
        <fullName evidence="2">Uncharacterized protein</fullName>
    </submittedName>
</protein>
<dbReference type="Proteomes" id="UP000289738">
    <property type="component" value="Chromosome A07"/>
</dbReference>